<comment type="caution">
    <text evidence="2">The sequence shown here is derived from an EMBL/GenBank/DDBJ whole genome shotgun (WGS) entry which is preliminary data.</text>
</comment>
<evidence type="ECO:0000313" key="3">
    <source>
        <dbReference type="Proteomes" id="UP001238496"/>
    </source>
</evidence>
<dbReference type="InterPro" id="IPR027417">
    <property type="entry name" value="P-loop_NTPase"/>
</dbReference>
<feature type="compositionally biased region" description="Low complexity" evidence="1">
    <location>
        <begin position="32"/>
        <end position="46"/>
    </location>
</feature>
<dbReference type="Gene3D" id="3.40.50.300">
    <property type="entry name" value="P-loop containing nucleotide triphosphate hydrolases"/>
    <property type="match status" value="1"/>
</dbReference>
<feature type="region of interest" description="Disordered" evidence="1">
    <location>
        <begin position="22"/>
        <end position="50"/>
    </location>
</feature>
<keyword evidence="3" id="KW-1185">Reference proteome</keyword>
<reference evidence="2 3" key="1">
    <citation type="submission" date="2023-07" db="EMBL/GenBank/DDBJ databases">
        <title>Genomic Encyclopedia of Type Strains, Phase IV (KMG-IV): sequencing the most valuable type-strain genomes for metagenomic binning, comparative biology and taxonomic classification.</title>
        <authorList>
            <person name="Goeker M."/>
        </authorList>
    </citation>
    <scope>NUCLEOTIDE SEQUENCE [LARGE SCALE GENOMIC DNA]</scope>
    <source>
        <strain evidence="2 3">DSM 1111</strain>
    </source>
</reference>
<accession>A0ABU0GBZ9</accession>
<dbReference type="RefSeq" id="WP_307374599.1">
    <property type="nucleotide sequence ID" value="NZ_JAUSUW010000009.1"/>
</dbReference>
<dbReference type="Proteomes" id="UP001238496">
    <property type="component" value="Unassembled WGS sequence"/>
</dbReference>
<feature type="region of interest" description="Disordered" evidence="1">
    <location>
        <begin position="268"/>
        <end position="292"/>
    </location>
</feature>
<proteinExistence type="predicted"/>
<evidence type="ECO:0000256" key="1">
    <source>
        <dbReference type="SAM" id="MobiDB-lite"/>
    </source>
</evidence>
<gene>
    <name evidence="2" type="ORF">J2045_003286</name>
</gene>
<organism evidence="2 3">
    <name type="scientific">Peteryoungia aggregata LMG 23059</name>
    <dbReference type="NCBI Taxonomy" id="1368425"/>
    <lineage>
        <taxon>Bacteria</taxon>
        <taxon>Pseudomonadati</taxon>
        <taxon>Pseudomonadota</taxon>
        <taxon>Alphaproteobacteria</taxon>
        <taxon>Hyphomicrobiales</taxon>
        <taxon>Rhizobiaceae</taxon>
        <taxon>Peteryoungia</taxon>
    </lineage>
</organism>
<protein>
    <submittedName>
        <fullName evidence="2">Protein ImuA</fullName>
    </submittedName>
</protein>
<dbReference type="SUPFAM" id="SSF52540">
    <property type="entry name" value="P-loop containing nucleoside triphosphate hydrolases"/>
    <property type="match status" value="1"/>
</dbReference>
<sequence>MGESPQARETLFALRQAVARIEGKPDHAARMTATSEPAESGSEGASRQPKLDATTLFDSLQGDLLTAGIMVELRGERLQQAGAVTGFGLALALMAGKSEGATGKRLLFVADAHVVREAGLAYAPGLIDFGMVKAGLVHALPRRIEDALWLAEAALASRAFSTVLLEIHGNPKKFGLTESRRLSLKARATGGRLLILRQAGEEEASSALLRLSVKPAPAAARHLADGSLLGGSIGAPVFRIVAEKSRIPGSPELFLEWNSDDRRLHPFAPSRSPGFGSPHSVALLSKTSDRPHRPAALGSVLAFAPRFDRAS</sequence>
<evidence type="ECO:0000313" key="2">
    <source>
        <dbReference type="EMBL" id="MDQ0422241.1"/>
    </source>
</evidence>
<name>A0ABU0GBZ9_9HYPH</name>
<dbReference type="EMBL" id="JAUSUW010000009">
    <property type="protein sequence ID" value="MDQ0422241.1"/>
    <property type="molecule type" value="Genomic_DNA"/>
</dbReference>